<organism evidence="2 3">
    <name type="scientific">Magnetospirillum molischianum DSM 120</name>
    <dbReference type="NCBI Taxonomy" id="1150626"/>
    <lineage>
        <taxon>Bacteria</taxon>
        <taxon>Pseudomonadati</taxon>
        <taxon>Pseudomonadota</taxon>
        <taxon>Alphaproteobacteria</taxon>
        <taxon>Rhodospirillales</taxon>
        <taxon>Rhodospirillaceae</taxon>
        <taxon>Magnetospirillum</taxon>
    </lineage>
</organism>
<evidence type="ECO:0000256" key="1">
    <source>
        <dbReference type="SAM" id="Phobius"/>
    </source>
</evidence>
<feature type="transmembrane region" description="Helical" evidence="1">
    <location>
        <begin position="84"/>
        <end position="103"/>
    </location>
</feature>
<evidence type="ECO:0000313" key="2">
    <source>
        <dbReference type="EMBL" id="CCG39866.1"/>
    </source>
</evidence>
<sequence>MAKVVSGLAQGTKLVAKGTRLVALFVMKLSRLLVRLTGRFGLAFAHSSNETKTTTLMALLCAVGGIVLSPLVEITVAGSAVSSAMILALIGLVIGSLAGYSAVKKVRDGGKAGS</sequence>
<dbReference type="EMBL" id="CAHP01000001">
    <property type="protein sequence ID" value="CCG39866.1"/>
    <property type="molecule type" value="Genomic_DNA"/>
</dbReference>
<keyword evidence="1" id="KW-0472">Membrane</keyword>
<keyword evidence="1" id="KW-0812">Transmembrane</keyword>
<evidence type="ECO:0000313" key="3">
    <source>
        <dbReference type="Proteomes" id="UP000004169"/>
    </source>
</evidence>
<gene>
    <name evidence="2" type="ORF">PHAMO_10291</name>
</gene>
<protein>
    <submittedName>
        <fullName evidence="2">Uncharacterized protein</fullName>
    </submittedName>
</protein>
<dbReference type="STRING" id="1150626.PHAMO_10291"/>
<dbReference type="Proteomes" id="UP000004169">
    <property type="component" value="Unassembled WGS sequence"/>
</dbReference>
<comment type="caution">
    <text evidence="2">The sequence shown here is derived from an EMBL/GenBank/DDBJ whole genome shotgun (WGS) entry which is preliminary data.</text>
</comment>
<keyword evidence="3" id="KW-1185">Reference proteome</keyword>
<name>H8FNC8_MAGML</name>
<feature type="transmembrane region" description="Helical" evidence="1">
    <location>
        <begin position="55"/>
        <end position="72"/>
    </location>
</feature>
<keyword evidence="1" id="KW-1133">Transmembrane helix</keyword>
<proteinExistence type="predicted"/>
<accession>H8FNC8</accession>
<dbReference type="AlphaFoldDB" id="H8FNC8"/>
<reference evidence="2 3" key="1">
    <citation type="journal article" date="2012" name="J. Bacteriol.">
        <title>Draft Genome Sequence of the Purple Photosynthetic Bacterium Phaeospirillum molischianum DSM120, a Particularly Versatile Bacterium.</title>
        <authorList>
            <person name="Duquesne K."/>
            <person name="Prima V."/>
            <person name="Ji B."/>
            <person name="Rouy Z."/>
            <person name="Medigue C."/>
            <person name="Talla E."/>
            <person name="Sturgis J.N."/>
        </authorList>
    </citation>
    <scope>NUCLEOTIDE SEQUENCE [LARGE SCALE GENOMIC DNA]</scope>
    <source>
        <strain evidence="3">DSM120</strain>
    </source>
</reference>